<name>A0A345VLL9_9STRE</name>
<sequence>MSHFMVAVLKSNSFFKKGSFPLAFSLNIKDFDDFSRKK</sequence>
<accession>A0A345VLL9</accession>
<dbReference type="Proteomes" id="UP000255411">
    <property type="component" value="Chromosome"/>
</dbReference>
<reference evidence="1 2" key="1">
    <citation type="submission" date="2017-07" db="EMBL/GenBank/DDBJ databases">
        <title>Streptococcus pluranimalium as cause of bovine abortion.</title>
        <authorList>
            <person name="Rodriguez Campos S."/>
            <person name="Gobeli Brawand S."/>
            <person name="Brodard I."/>
            <person name="Rychener L."/>
            <person name="Perreten V."/>
        </authorList>
    </citation>
    <scope>NUCLEOTIDE SEQUENCE [LARGE SCALE GENOMIC DNA]</scope>
    <source>
        <strain evidence="1 2">14A0014</strain>
    </source>
</reference>
<dbReference type="EMBL" id="CP022601">
    <property type="protein sequence ID" value="AXJ13621.1"/>
    <property type="molecule type" value="Genomic_DNA"/>
</dbReference>
<proteinExistence type="predicted"/>
<evidence type="ECO:0000313" key="2">
    <source>
        <dbReference type="Proteomes" id="UP000255411"/>
    </source>
</evidence>
<dbReference type="AlphaFoldDB" id="A0A345VLL9"/>
<protein>
    <submittedName>
        <fullName evidence="1">Uncharacterized protein</fullName>
    </submittedName>
</protein>
<gene>
    <name evidence="1" type="ORF">Sp14A_17140</name>
</gene>
<organism evidence="1 2">
    <name type="scientific">Streptococcus pluranimalium</name>
    <dbReference type="NCBI Taxonomy" id="82348"/>
    <lineage>
        <taxon>Bacteria</taxon>
        <taxon>Bacillati</taxon>
        <taxon>Bacillota</taxon>
        <taxon>Bacilli</taxon>
        <taxon>Lactobacillales</taxon>
        <taxon>Streptococcaceae</taxon>
        <taxon>Streptococcus</taxon>
    </lineage>
</organism>
<evidence type="ECO:0000313" key="1">
    <source>
        <dbReference type="EMBL" id="AXJ13621.1"/>
    </source>
</evidence>